<dbReference type="InterPro" id="IPR036457">
    <property type="entry name" value="PPM-type-like_dom_sf"/>
</dbReference>
<accession>A0ABM8GRF6</accession>
<proteinExistence type="predicted"/>
<evidence type="ECO:0000259" key="1">
    <source>
        <dbReference type="PROSITE" id="PS51746"/>
    </source>
</evidence>
<dbReference type="Proteomes" id="UP001321486">
    <property type="component" value="Chromosome"/>
</dbReference>
<dbReference type="SMART" id="SM00332">
    <property type="entry name" value="PP2Cc"/>
    <property type="match status" value="1"/>
</dbReference>
<gene>
    <name evidence="2" type="ORF">GCM10025867_32720</name>
</gene>
<name>A0ABM8GRF6_9MICO</name>
<protein>
    <submittedName>
        <fullName evidence="2">Serine/threonine protein phosphatase</fullName>
    </submittedName>
</protein>
<dbReference type="EMBL" id="AP027732">
    <property type="protein sequence ID" value="BDZ51031.1"/>
    <property type="molecule type" value="Genomic_DNA"/>
</dbReference>
<dbReference type="Pfam" id="PF13672">
    <property type="entry name" value="PP2C_2"/>
    <property type="match status" value="1"/>
</dbReference>
<reference evidence="3" key="1">
    <citation type="journal article" date="2019" name="Int. J. Syst. Evol. Microbiol.">
        <title>The Global Catalogue of Microorganisms (GCM) 10K type strain sequencing project: providing services to taxonomists for standard genome sequencing and annotation.</title>
        <authorList>
            <consortium name="The Broad Institute Genomics Platform"/>
            <consortium name="The Broad Institute Genome Sequencing Center for Infectious Disease"/>
            <person name="Wu L."/>
            <person name="Ma J."/>
        </authorList>
    </citation>
    <scope>NUCLEOTIDE SEQUENCE [LARGE SCALE GENOMIC DNA]</scope>
    <source>
        <strain evidence="3">NBRC 108728</strain>
    </source>
</reference>
<dbReference type="PROSITE" id="PS51746">
    <property type="entry name" value="PPM_2"/>
    <property type="match status" value="1"/>
</dbReference>
<organism evidence="2 3">
    <name type="scientific">Frondihabitans sucicola</name>
    <dbReference type="NCBI Taxonomy" id="1268041"/>
    <lineage>
        <taxon>Bacteria</taxon>
        <taxon>Bacillati</taxon>
        <taxon>Actinomycetota</taxon>
        <taxon>Actinomycetes</taxon>
        <taxon>Micrococcales</taxon>
        <taxon>Microbacteriaceae</taxon>
        <taxon>Frondihabitans</taxon>
    </lineage>
</organism>
<dbReference type="InterPro" id="IPR001932">
    <property type="entry name" value="PPM-type_phosphatase-like_dom"/>
</dbReference>
<dbReference type="Gene3D" id="3.60.40.10">
    <property type="entry name" value="PPM-type phosphatase domain"/>
    <property type="match status" value="1"/>
</dbReference>
<dbReference type="RefSeq" id="WP_286343892.1">
    <property type="nucleotide sequence ID" value="NZ_AP027732.1"/>
</dbReference>
<dbReference type="PANTHER" id="PTHR47992">
    <property type="entry name" value="PROTEIN PHOSPHATASE"/>
    <property type="match status" value="1"/>
</dbReference>
<feature type="domain" description="PPM-type phosphatase" evidence="1">
    <location>
        <begin position="24"/>
        <end position="255"/>
    </location>
</feature>
<dbReference type="InterPro" id="IPR015655">
    <property type="entry name" value="PP2C"/>
</dbReference>
<evidence type="ECO:0000313" key="3">
    <source>
        <dbReference type="Proteomes" id="UP001321486"/>
    </source>
</evidence>
<sequence length="276" mass="28590">MTQIGRPTTAHTITLGDGSVVTLDWAGVTDVGLRRAHNEDSFVARSPLFVVADGMGGHSAGDVASDAVVTRLDEAATGEFFDTDGLEEALRAATDDIEVAAVGTELGVGTTVTGAILTKDGETPYFTIFNVGDSRVYMLDSGVLRQVTVDHSVVQEMVQAGMLHPDDAESHPDSNVITKAIGFGADPSPDYWRVPARPGLRLLVCSDGLTKEVNARAIATLLGANPGTQAAATALVTAAVAAGGRDNVTAVVVDVRGEVEHGDVEATVPTGQTPRE</sequence>
<dbReference type="SMART" id="SM00331">
    <property type="entry name" value="PP2C_SIG"/>
    <property type="match status" value="1"/>
</dbReference>
<dbReference type="CDD" id="cd00143">
    <property type="entry name" value="PP2Cc"/>
    <property type="match status" value="1"/>
</dbReference>
<evidence type="ECO:0000313" key="2">
    <source>
        <dbReference type="EMBL" id="BDZ51031.1"/>
    </source>
</evidence>
<keyword evidence="3" id="KW-1185">Reference proteome</keyword>
<dbReference type="SUPFAM" id="SSF81606">
    <property type="entry name" value="PP2C-like"/>
    <property type="match status" value="1"/>
</dbReference>